<sequence>MNMESPFKDMLHTNTAPSDADCQTIHDFLVGPREEIAVLTDEIVATEALLDKLNQKRAVLKEFVAVHLALVSPFRRLPADVMQEIFVACLPSHRNSTIAEQDAPLLLCHICRAWRNLALSMPRLWASLHIVVPHNDRIPWINDTTNTWLSRSGALPLSISIASLSKKPREYILLRTLIGFSLRWEHITFIFCTYESLNPLASLSPADVPSLRTVTIKGLSGTSRAEWSNVGFLANPRVHSVSFTASGENVLFIPLRWERLRRLSIRGSEISSDTSLDILQKCPLLETCYLIVTCGKKSPETPYRLEHMRNLSVFDKGSKLFEYIIAPKLVWKASAIPAPWAIS</sequence>
<dbReference type="EMBL" id="JARJLG010000188">
    <property type="protein sequence ID" value="KAJ7730700.1"/>
    <property type="molecule type" value="Genomic_DNA"/>
</dbReference>
<reference evidence="1" key="1">
    <citation type="submission" date="2023-03" db="EMBL/GenBank/DDBJ databases">
        <title>Massive genome expansion in bonnet fungi (Mycena s.s.) driven by repeated elements and novel gene families across ecological guilds.</title>
        <authorList>
            <consortium name="Lawrence Berkeley National Laboratory"/>
            <person name="Harder C.B."/>
            <person name="Miyauchi S."/>
            <person name="Viragh M."/>
            <person name="Kuo A."/>
            <person name="Thoen E."/>
            <person name="Andreopoulos B."/>
            <person name="Lu D."/>
            <person name="Skrede I."/>
            <person name="Drula E."/>
            <person name="Henrissat B."/>
            <person name="Morin E."/>
            <person name="Kohler A."/>
            <person name="Barry K."/>
            <person name="LaButti K."/>
            <person name="Morin E."/>
            <person name="Salamov A."/>
            <person name="Lipzen A."/>
            <person name="Mereny Z."/>
            <person name="Hegedus B."/>
            <person name="Baldrian P."/>
            <person name="Stursova M."/>
            <person name="Weitz H."/>
            <person name="Taylor A."/>
            <person name="Grigoriev I.V."/>
            <person name="Nagy L.G."/>
            <person name="Martin F."/>
            <person name="Kauserud H."/>
        </authorList>
    </citation>
    <scope>NUCLEOTIDE SEQUENCE</scope>
    <source>
        <strain evidence="1">CBHHK188m</strain>
    </source>
</reference>
<comment type="caution">
    <text evidence="1">The sequence shown here is derived from an EMBL/GenBank/DDBJ whole genome shotgun (WGS) entry which is preliminary data.</text>
</comment>
<organism evidence="1 2">
    <name type="scientific">Mycena maculata</name>
    <dbReference type="NCBI Taxonomy" id="230809"/>
    <lineage>
        <taxon>Eukaryota</taxon>
        <taxon>Fungi</taxon>
        <taxon>Dikarya</taxon>
        <taxon>Basidiomycota</taxon>
        <taxon>Agaricomycotina</taxon>
        <taxon>Agaricomycetes</taxon>
        <taxon>Agaricomycetidae</taxon>
        <taxon>Agaricales</taxon>
        <taxon>Marasmiineae</taxon>
        <taxon>Mycenaceae</taxon>
        <taxon>Mycena</taxon>
    </lineage>
</organism>
<name>A0AAD7HZR4_9AGAR</name>
<evidence type="ECO:0000313" key="2">
    <source>
        <dbReference type="Proteomes" id="UP001215280"/>
    </source>
</evidence>
<dbReference type="Proteomes" id="UP001215280">
    <property type="component" value="Unassembled WGS sequence"/>
</dbReference>
<evidence type="ECO:0000313" key="1">
    <source>
        <dbReference type="EMBL" id="KAJ7730700.1"/>
    </source>
</evidence>
<gene>
    <name evidence="1" type="ORF">DFH07DRAFT_162317</name>
</gene>
<dbReference type="AlphaFoldDB" id="A0AAD7HZR4"/>
<evidence type="ECO:0008006" key="3">
    <source>
        <dbReference type="Google" id="ProtNLM"/>
    </source>
</evidence>
<accession>A0AAD7HZR4</accession>
<keyword evidence="2" id="KW-1185">Reference proteome</keyword>
<proteinExistence type="predicted"/>
<protein>
    <recommendedName>
        <fullName evidence="3">F-box domain-containing protein</fullName>
    </recommendedName>
</protein>